<keyword evidence="1" id="KW-0175">Coiled coil</keyword>
<evidence type="ECO:0000256" key="1">
    <source>
        <dbReference type="SAM" id="Coils"/>
    </source>
</evidence>
<feature type="compositionally biased region" description="Basic and acidic residues" evidence="2">
    <location>
        <begin position="37"/>
        <end position="46"/>
    </location>
</feature>
<feature type="compositionally biased region" description="Basic and acidic residues" evidence="2">
    <location>
        <begin position="20"/>
        <end position="29"/>
    </location>
</feature>
<feature type="region of interest" description="Disordered" evidence="2">
    <location>
        <begin position="150"/>
        <end position="191"/>
    </location>
</feature>
<dbReference type="AlphaFoldDB" id="A0AAD1YA46"/>
<keyword evidence="4" id="KW-1185">Reference proteome</keyword>
<feature type="coiled-coil region" evidence="1">
    <location>
        <begin position="221"/>
        <end position="276"/>
    </location>
</feature>
<organism evidence="3 4">
    <name type="scientific">Euplotes crassus</name>
    <dbReference type="NCBI Taxonomy" id="5936"/>
    <lineage>
        <taxon>Eukaryota</taxon>
        <taxon>Sar</taxon>
        <taxon>Alveolata</taxon>
        <taxon>Ciliophora</taxon>
        <taxon>Intramacronucleata</taxon>
        <taxon>Spirotrichea</taxon>
        <taxon>Hypotrichia</taxon>
        <taxon>Euplotida</taxon>
        <taxon>Euplotidae</taxon>
        <taxon>Moneuplotes</taxon>
    </lineage>
</organism>
<dbReference type="Proteomes" id="UP001295684">
    <property type="component" value="Unassembled WGS sequence"/>
</dbReference>
<sequence length="374" mass="44080">MEDNHNGKNNEAYNMTFVARDNHSSDRRSQSKKRNLKKEEDKEQSFNREINVQPKNPQPVLPRKIIVFKRIKTAKPKLVAEKLRIYKKSVANLREKHNRRQQRFQNKANHNASQAQCIEDRCYQTQNFKETIYEIPENSENLRHNIKNLDPNPNFQRQIEESKNFPPKNKFSPLPSEQKKPHLPNTSEKCSLPPIKRKIKEASSFKGFKASESNREQSPMFHQLKQENMKLAEKVKALEAKLEEERKINEELQQTIQSAVKEKNQSEERKKKIESAHNGLIVEFRMKSEQTSRIALVNHVLRNQNKEFTSKREENNMRMCSTQGFTQTLNELKHENKKLLNENTLKDEEITSLKSQLSSFKTNLQTFITKIPDF</sequence>
<feature type="region of interest" description="Disordered" evidence="2">
    <location>
        <begin position="1"/>
        <end position="57"/>
    </location>
</feature>
<feature type="coiled-coil region" evidence="1">
    <location>
        <begin position="322"/>
        <end position="349"/>
    </location>
</feature>
<evidence type="ECO:0000256" key="2">
    <source>
        <dbReference type="SAM" id="MobiDB-lite"/>
    </source>
</evidence>
<dbReference type="EMBL" id="CAMPGE010029898">
    <property type="protein sequence ID" value="CAI2387387.1"/>
    <property type="molecule type" value="Genomic_DNA"/>
</dbReference>
<gene>
    <name evidence="3" type="ORF">ECRASSUSDP1_LOCUS29019</name>
</gene>
<name>A0AAD1YA46_EUPCR</name>
<evidence type="ECO:0000313" key="3">
    <source>
        <dbReference type="EMBL" id="CAI2387387.1"/>
    </source>
</evidence>
<evidence type="ECO:0000313" key="4">
    <source>
        <dbReference type="Proteomes" id="UP001295684"/>
    </source>
</evidence>
<accession>A0AAD1YA46</accession>
<reference evidence="3" key="1">
    <citation type="submission" date="2023-07" db="EMBL/GenBank/DDBJ databases">
        <authorList>
            <consortium name="AG Swart"/>
            <person name="Singh M."/>
            <person name="Singh A."/>
            <person name="Seah K."/>
            <person name="Emmerich C."/>
        </authorList>
    </citation>
    <scope>NUCLEOTIDE SEQUENCE</scope>
    <source>
        <strain evidence="3">DP1</strain>
    </source>
</reference>
<protein>
    <submittedName>
        <fullName evidence="3">Uncharacterized protein</fullName>
    </submittedName>
</protein>
<proteinExistence type="predicted"/>
<comment type="caution">
    <text evidence="3">The sequence shown here is derived from an EMBL/GenBank/DDBJ whole genome shotgun (WGS) entry which is preliminary data.</text>
</comment>